<evidence type="ECO:0000313" key="2">
    <source>
        <dbReference type="EMBL" id="KAH6646239.1"/>
    </source>
</evidence>
<proteinExistence type="predicted"/>
<organism evidence="2 3">
    <name type="scientific">Truncatella angustata</name>
    <dbReference type="NCBI Taxonomy" id="152316"/>
    <lineage>
        <taxon>Eukaryota</taxon>
        <taxon>Fungi</taxon>
        <taxon>Dikarya</taxon>
        <taxon>Ascomycota</taxon>
        <taxon>Pezizomycotina</taxon>
        <taxon>Sordariomycetes</taxon>
        <taxon>Xylariomycetidae</taxon>
        <taxon>Amphisphaeriales</taxon>
        <taxon>Sporocadaceae</taxon>
        <taxon>Truncatella</taxon>
    </lineage>
</organism>
<reference evidence="2" key="1">
    <citation type="journal article" date="2021" name="Nat. Commun.">
        <title>Genetic determinants of endophytism in the Arabidopsis root mycobiome.</title>
        <authorList>
            <person name="Mesny F."/>
            <person name="Miyauchi S."/>
            <person name="Thiergart T."/>
            <person name="Pickel B."/>
            <person name="Atanasova L."/>
            <person name="Karlsson M."/>
            <person name="Huettel B."/>
            <person name="Barry K.W."/>
            <person name="Haridas S."/>
            <person name="Chen C."/>
            <person name="Bauer D."/>
            <person name="Andreopoulos W."/>
            <person name="Pangilinan J."/>
            <person name="LaButti K."/>
            <person name="Riley R."/>
            <person name="Lipzen A."/>
            <person name="Clum A."/>
            <person name="Drula E."/>
            <person name="Henrissat B."/>
            <person name="Kohler A."/>
            <person name="Grigoriev I.V."/>
            <person name="Martin F.M."/>
            <person name="Hacquard S."/>
        </authorList>
    </citation>
    <scope>NUCLEOTIDE SEQUENCE</scope>
    <source>
        <strain evidence="2">MPI-SDFR-AT-0073</strain>
    </source>
</reference>
<dbReference type="OrthoDB" id="4360875at2759"/>
<evidence type="ECO:0000256" key="1">
    <source>
        <dbReference type="SAM" id="MobiDB-lite"/>
    </source>
</evidence>
<comment type="caution">
    <text evidence="2">The sequence shown here is derived from an EMBL/GenBank/DDBJ whole genome shotgun (WGS) entry which is preliminary data.</text>
</comment>
<feature type="region of interest" description="Disordered" evidence="1">
    <location>
        <begin position="101"/>
        <end position="130"/>
    </location>
</feature>
<feature type="compositionally biased region" description="Low complexity" evidence="1">
    <location>
        <begin position="117"/>
        <end position="129"/>
    </location>
</feature>
<dbReference type="GeneID" id="70138466"/>
<evidence type="ECO:0000313" key="3">
    <source>
        <dbReference type="Proteomes" id="UP000758603"/>
    </source>
</evidence>
<accession>A0A9P8RHR0</accession>
<dbReference type="AlphaFoldDB" id="A0A9P8RHR0"/>
<dbReference type="EMBL" id="JAGPXC010000010">
    <property type="protein sequence ID" value="KAH6646239.1"/>
    <property type="molecule type" value="Genomic_DNA"/>
</dbReference>
<protein>
    <submittedName>
        <fullName evidence="2">Uncharacterized protein</fullName>
    </submittedName>
</protein>
<sequence length="209" mass="23218">MATFPLSRDNNQFCDCQNMGSLLMDDIDRASGGLTTVPPPAQPHSISIDCALLLGHRLTLQWERINGCFNVEEHLDPGALLTVANAIERVLKLYEVGLESTKSHRQSRATSPSDNASPSSRGNYPSSSRFQVTAVPTSLGELELDDEEARIVAQEALRYMISRLGEMLKDIEEEDRQVRMDPSGSQVDLLGEVKRARELMLRLLGRVPR</sequence>
<dbReference type="RefSeq" id="XP_045952753.1">
    <property type="nucleotide sequence ID" value="XM_046109575.1"/>
</dbReference>
<gene>
    <name evidence="2" type="ORF">BKA67DRAFT_97073</name>
</gene>
<keyword evidence="3" id="KW-1185">Reference proteome</keyword>
<dbReference type="Proteomes" id="UP000758603">
    <property type="component" value="Unassembled WGS sequence"/>
</dbReference>
<name>A0A9P8RHR0_9PEZI</name>